<dbReference type="AlphaFoldDB" id="A0A520RWX8"/>
<dbReference type="SUPFAM" id="SSF50475">
    <property type="entry name" value="FMN-binding split barrel"/>
    <property type="match status" value="1"/>
</dbReference>
<proteinExistence type="predicted"/>
<dbReference type="Gene3D" id="2.30.110.10">
    <property type="entry name" value="Electron Transport, Fmn-binding Protein, Chain A"/>
    <property type="match status" value="1"/>
</dbReference>
<evidence type="ECO:0000313" key="2">
    <source>
        <dbReference type="Proteomes" id="UP000316199"/>
    </source>
</evidence>
<evidence type="ECO:0000313" key="1">
    <source>
        <dbReference type="EMBL" id="RZO74733.1"/>
    </source>
</evidence>
<sequence length="147" mass="16767">MKVLRSSSWKEREIFSFLNSIEVPMRIAANADNCPLICSIWFKFDQGSQIIMGATQGSSRLSQILQKTSKCAFEISTNNTPYRGVRGQAQVTLGKDNAKETLQVLIDRYLGDTNNDLANWLINRADKEVLIELRPDWISSWDYSSRM</sequence>
<gene>
    <name evidence="1" type="ORF">EVA68_08490</name>
</gene>
<protein>
    <recommendedName>
        <fullName evidence="3">Pyridoxamine 5'-phosphate oxidase family protein</fullName>
    </recommendedName>
</protein>
<comment type="caution">
    <text evidence="1">The sequence shown here is derived from an EMBL/GenBank/DDBJ whole genome shotgun (WGS) entry which is preliminary data.</text>
</comment>
<dbReference type="Proteomes" id="UP000316199">
    <property type="component" value="Unassembled WGS sequence"/>
</dbReference>
<dbReference type="InterPro" id="IPR012349">
    <property type="entry name" value="Split_barrel_FMN-bd"/>
</dbReference>
<accession>A0A520RWX8</accession>
<dbReference type="EMBL" id="SHAG01000064">
    <property type="protein sequence ID" value="RZO74733.1"/>
    <property type="molecule type" value="Genomic_DNA"/>
</dbReference>
<reference evidence="1 2" key="1">
    <citation type="submission" date="2019-02" db="EMBL/GenBank/DDBJ databases">
        <title>Prokaryotic population dynamics and viral predation in marine succession experiment using metagenomics: the confinement effect.</title>
        <authorList>
            <person name="Haro-Moreno J.M."/>
            <person name="Rodriguez-Valera F."/>
            <person name="Lopez-Perez M."/>
        </authorList>
    </citation>
    <scope>NUCLEOTIDE SEQUENCE [LARGE SCALE GENOMIC DNA]</scope>
    <source>
        <strain evidence="1">MED-G157</strain>
    </source>
</reference>
<evidence type="ECO:0008006" key="3">
    <source>
        <dbReference type="Google" id="ProtNLM"/>
    </source>
</evidence>
<name>A0A520RWX8_9GAMM</name>
<organism evidence="1 2">
    <name type="scientific">OM182 bacterium</name>
    <dbReference type="NCBI Taxonomy" id="2510334"/>
    <lineage>
        <taxon>Bacteria</taxon>
        <taxon>Pseudomonadati</taxon>
        <taxon>Pseudomonadota</taxon>
        <taxon>Gammaproteobacteria</taxon>
        <taxon>OMG group</taxon>
        <taxon>OM182 clade</taxon>
    </lineage>
</organism>